<feature type="domain" description="Sushi" evidence="6">
    <location>
        <begin position="24"/>
        <end position="77"/>
    </location>
</feature>
<dbReference type="InterPro" id="IPR035976">
    <property type="entry name" value="Sushi/SCR/CCP_sf"/>
</dbReference>
<evidence type="ECO:0000259" key="5">
    <source>
        <dbReference type="PROSITE" id="PS50060"/>
    </source>
</evidence>
<dbReference type="InterPro" id="IPR001212">
    <property type="entry name" value="Somatomedin_B_dom"/>
</dbReference>
<keyword evidence="3" id="KW-0812">Transmembrane</keyword>
<evidence type="ECO:0000256" key="4">
    <source>
        <dbReference type="SAM" id="SignalP"/>
    </source>
</evidence>
<dbReference type="AlphaFoldDB" id="A0A834J071"/>
<dbReference type="Proteomes" id="UP000625711">
    <property type="component" value="Unassembled WGS sequence"/>
</dbReference>
<dbReference type="Gene3D" id="2.10.70.10">
    <property type="entry name" value="Complement Module, domain 1"/>
    <property type="match status" value="2"/>
</dbReference>
<dbReference type="InterPro" id="IPR051560">
    <property type="entry name" value="MAM_domain-containing"/>
</dbReference>
<dbReference type="OrthoDB" id="6107927at2759"/>
<dbReference type="CDD" id="cd06263">
    <property type="entry name" value="MAM"/>
    <property type="match status" value="1"/>
</dbReference>
<feature type="transmembrane region" description="Helical" evidence="3">
    <location>
        <begin position="564"/>
        <end position="588"/>
    </location>
</feature>
<dbReference type="InterPro" id="IPR000436">
    <property type="entry name" value="Sushi_SCR_CCP_dom"/>
</dbReference>
<dbReference type="InterPro" id="IPR036024">
    <property type="entry name" value="Somatomedin_B-like_dom_sf"/>
</dbReference>
<evidence type="ECO:0000259" key="7">
    <source>
        <dbReference type="PROSITE" id="PS50958"/>
    </source>
</evidence>
<evidence type="ECO:0000256" key="1">
    <source>
        <dbReference type="ARBA" id="ARBA00023157"/>
    </source>
</evidence>
<dbReference type="Gene3D" id="4.10.410.20">
    <property type="match status" value="1"/>
</dbReference>
<dbReference type="InterPro" id="IPR013320">
    <property type="entry name" value="ConA-like_dom_sf"/>
</dbReference>
<feature type="domain" description="MAM" evidence="5">
    <location>
        <begin position="138"/>
        <end position="308"/>
    </location>
</feature>
<dbReference type="GO" id="GO:0016020">
    <property type="term" value="C:membrane"/>
    <property type="evidence" value="ECO:0007669"/>
    <property type="project" value="InterPro"/>
</dbReference>
<dbReference type="Gene3D" id="2.60.120.200">
    <property type="match status" value="1"/>
</dbReference>
<organism evidence="8 9">
    <name type="scientific">Rhynchophorus ferrugineus</name>
    <name type="common">Red palm weevil</name>
    <name type="synonym">Curculio ferrugineus</name>
    <dbReference type="NCBI Taxonomy" id="354439"/>
    <lineage>
        <taxon>Eukaryota</taxon>
        <taxon>Metazoa</taxon>
        <taxon>Ecdysozoa</taxon>
        <taxon>Arthropoda</taxon>
        <taxon>Hexapoda</taxon>
        <taxon>Insecta</taxon>
        <taxon>Pterygota</taxon>
        <taxon>Neoptera</taxon>
        <taxon>Endopterygota</taxon>
        <taxon>Coleoptera</taxon>
        <taxon>Polyphaga</taxon>
        <taxon>Cucujiformia</taxon>
        <taxon>Curculionidae</taxon>
        <taxon>Dryophthorinae</taxon>
        <taxon>Rhynchophorus</taxon>
    </lineage>
</organism>
<evidence type="ECO:0000256" key="3">
    <source>
        <dbReference type="SAM" id="Phobius"/>
    </source>
</evidence>
<dbReference type="PANTHER" id="PTHR23282">
    <property type="entry name" value="APICAL ENDOSOMAL GLYCOPROTEIN PRECURSOR"/>
    <property type="match status" value="1"/>
</dbReference>
<gene>
    <name evidence="8" type="ORF">GWI33_006033</name>
</gene>
<dbReference type="SMART" id="SM00137">
    <property type="entry name" value="MAM"/>
    <property type="match status" value="1"/>
</dbReference>
<dbReference type="SUPFAM" id="SSF90188">
    <property type="entry name" value="Somatomedin B domain"/>
    <property type="match status" value="1"/>
</dbReference>
<dbReference type="PROSITE" id="PS50060">
    <property type="entry name" value="MAM_2"/>
    <property type="match status" value="1"/>
</dbReference>
<keyword evidence="3" id="KW-0472">Membrane</keyword>
<evidence type="ECO:0000256" key="2">
    <source>
        <dbReference type="PROSITE-ProRule" id="PRU00302"/>
    </source>
</evidence>
<dbReference type="InterPro" id="IPR000998">
    <property type="entry name" value="MAM_dom"/>
</dbReference>
<dbReference type="PROSITE" id="PS50923">
    <property type="entry name" value="SUSHI"/>
    <property type="match status" value="2"/>
</dbReference>
<dbReference type="SUPFAM" id="SSF49899">
    <property type="entry name" value="Concanavalin A-like lectins/glucanases"/>
    <property type="match status" value="1"/>
</dbReference>
<dbReference type="PROSITE" id="PS50958">
    <property type="entry name" value="SMB_2"/>
    <property type="match status" value="1"/>
</dbReference>
<proteinExistence type="predicted"/>
<reference evidence="8" key="1">
    <citation type="submission" date="2020-08" db="EMBL/GenBank/DDBJ databases">
        <title>Genome sequencing and assembly of the red palm weevil Rhynchophorus ferrugineus.</title>
        <authorList>
            <person name="Dias G.B."/>
            <person name="Bergman C.M."/>
            <person name="Manee M."/>
        </authorList>
    </citation>
    <scope>NUCLEOTIDE SEQUENCE</scope>
    <source>
        <strain evidence="8">AA-2017</strain>
        <tissue evidence="8">Whole larva</tissue>
    </source>
</reference>
<keyword evidence="3" id="KW-1133">Transmembrane helix</keyword>
<dbReference type="Pfam" id="PF00629">
    <property type="entry name" value="MAM"/>
    <property type="match status" value="1"/>
</dbReference>
<dbReference type="CDD" id="cd00033">
    <property type="entry name" value="CCP"/>
    <property type="match status" value="2"/>
</dbReference>
<dbReference type="PROSITE" id="PS00524">
    <property type="entry name" value="SMB_1"/>
    <property type="match status" value="1"/>
</dbReference>
<dbReference type="SUPFAM" id="SSF57535">
    <property type="entry name" value="Complement control module/SCR domain"/>
    <property type="match status" value="2"/>
</dbReference>
<dbReference type="PANTHER" id="PTHR23282:SF101">
    <property type="entry name" value="MAM DOMAIN-CONTAINING PROTEIN"/>
    <property type="match status" value="1"/>
</dbReference>
<keyword evidence="4" id="KW-0732">Signal</keyword>
<name>A0A834J071_RHYFE</name>
<evidence type="ECO:0000313" key="9">
    <source>
        <dbReference type="Proteomes" id="UP000625711"/>
    </source>
</evidence>
<evidence type="ECO:0000313" key="8">
    <source>
        <dbReference type="EMBL" id="KAF7287693.1"/>
    </source>
</evidence>
<comment type="caution">
    <text evidence="8">The sequence shown here is derived from an EMBL/GenBank/DDBJ whole genome shotgun (WGS) entry which is preliminary data.</text>
</comment>
<dbReference type="EMBL" id="JAACXV010000004">
    <property type="protein sequence ID" value="KAF7287693.1"/>
    <property type="molecule type" value="Genomic_DNA"/>
</dbReference>
<feature type="domain" description="Sushi" evidence="6">
    <location>
        <begin position="78"/>
        <end position="131"/>
    </location>
</feature>
<keyword evidence="9" id="KW-1185">Reference proteome</keyword>
<sequence>MNLNAFALVVMIVLGELAEGLLRPTCNESYIKNGRTRLRQRGRWAKFVCKQGYVLIGEKNAFCRNGKWDVELPKCVSQNCPKPNKDPLNSIVLTSLGVLNFYCKPGFSINGPKNIYCDGGKWDNAMPTCIKTNQKPQLFCDFESSDICQWNQDLNHDMDWMRDQYKTPTGYSMSTGPSYDHTKGPNGNGYYMYLETSSRRNNDTARLISPIYPKSNDVTCLEFWYHMHGRTIGTLKVYIRKISDPWELDPSTAVFSKSGNHGDIWLRGFIDLGTINDDYQVVIEGTRGNGYVSDIAIDDVKIIESCNYYDHISSTTEAVGTTTEILKPIESCENRCGHVANPANQTEMQYIMCDCDETCYESKRCCPDYVDMCLDYPRSSTYETTVDTLPTTVIMENATTPRNYPTVTEQEKTAHDINQIVPNITSTITSKPWTTSTVKTVPTTTPVKKNLITSKTMKSIIFLKPTTTPAIYRKTLKPITEQQPLNNSNEDNFENDVNTIPLKHDSELNDYTTPIFLKDNISIEEKEAYVERVVNDNTLIKEQPENLDKVRTGFSQKPTETYSASIFIVAIAIAIISALAILLTLVVLKYRGYYRSHMRSGNGDSQSDVRFLTADEVLDFSLDKDYDSL</sequence>
<dbReference type="SMART" id="SM00201">
    <property type="entry name" value="SO"/>
    <property type="match status" value="1"/>
</dbReference>
<dbReference type="Pfam" id="PF00084">
    <property type="entry name" value="Sushi"/>
    <property type="match status" value="2"/>
</dbReference>
<accession>A0A834J071</accession>
<comment type="caution">
    <text evidence="2">Lacks conserved residue(s) required for the propagation of feature annotation.</text>
</comment>
<dbReference type="SMART" id="SM00032">
    <property type="entry name" value="CCP"/>
    <property type="match status" value="2"/>
</dbReference>
<keyword evidence="2" id="KW-0768">Sushi</keyword>
<keyword evidence="1" id="KW-1015">Disulfide bond</keyword>
<evidence type="ECO:0000259" key="6">
    <source>
        <dbReference type="PROSITE" id="PS50923"/>
    </source>
</evidence>
<feature type="signal peptide" evidence="4">
    <location>
        <begin position="1"/>
        <end position="20"/>
    </location>
</feature>
<dbReference type="Pfam" id="PF01033">
    <property type="entry name" value="Somatomedin_B"/>
    <property type="match status" value="1"/>
</dbReference>
<protein>
    <submittedName>
        <fullName evidence="8">Uncharacterized protein</fullName>
    </submittedName>
</protein>
<feature type="chain" id="PRO_5033036155" evidence="4">
    <location>
        <begin position="21"/>
        <end position="629"/>
    </location>
</feature>
<feature type="domain" description="SMB" evidence="7">
    <location>
        <begin position="328"/>
        <end position="380"/>
    </location>
</feature>